<evidence type="ECO:0000259" key="3">
    <source>
        <dbReference type="PROSITE" id="PS50090"/>
    </source>
</evidence>
<dbReference type="SUPFAM" id="SSF46689">
    <property type="entry name" value="Homeodomain-like"/>
    <property type="match status" value="1"/>
</dbReference>
<dbReference type="CDD" id="cd00167">
    <property type="entry name" value="SANT"/>
    <property type="match status" value="1"/>
</dbReference>
<feature type="compositionally biased region" description="Polar residues" evidence="2">
    <location>
        <begin position="310"/>
        <end position="319"/>
    </location>
</feature>
<evidence type="ECO:0000259" key="4">
    <source>
        <dbReference type="PROSITE" id="PS51294"/>
    </source>
</evidence>
<dbReference type="Proteomes" id="UP000054549">
    <property type="component" value="Unassembled WGS sequence"/>
</dbReference>
<dbReference type="InterPro" id="IPR001005">
    <property type="entry name" value="SANT/Myb"/>
</dbReference>
<dbReference type="OrthoDB" id="424753at2759"/>
<accession>A0A0C2SH26</accession>
<dbReference type="PANTHER" id="PTHR22705">
    <property type="entry name" value="ZINC FINGER, ZZ DOMAIN CONTAINING 3"/>
    <property type="match status" value="1"/>
</dbReference>
<reference evidence="5 6" key="1">
    <citation type="submission" date="2014-04" db="EMBL/GenBank/DDBJ databases">
        <title>Evolutionary Origins and Diversification of the Mycorrhizal Mutualists.</title>
        <authorList>
            <consortium name="DOE Joint Genome Institute"/>
            <consortium name="Mycorrhizal Genomics Consortium"/>
            <person name="Kohler A."/>
            <person name="Kuo A."/>
            <person name="Nagy L.G."/>
            <person name="Floudas D."/>
            <person name="Copeland A."/>
            <person name="Barry K.W."/>
            <person name="Cichocki N."/>
            <person name="Veneault-Fourrey C."/>
            <person name="LaButti K."/>
            <person name="Lindquist E.A."/>
            <person name="Lipzen A."/>
            <person name="Lundell T."/>
            <person name="Morin E."/>
            <person name="Murat C."/>
            <person name="Riley R."/>
            <person name="Ohm R."/>
            <person name="Sun H."/>
            <person name="Tunlid A."/>
            <person name="Henrissat B."/>
            <person name="Grigoriev I.V."/>
            <person name="Hibbett D.S."/>
            <person name="Martin F."/>
        </authorList>
    </citation>
    <scope>NUCLEOTIDE SEQUENCE [LARGE SCALE GENOMIC DNA]</scope>
    <source>
        <strain evidence="5 6">Koide BX008</strain>
    </source>
</reference>
<dbReference type="AlphaFoldDB" id="A0A0C2SH26"/>
<protein>
    <submittedName>
        <fullName evidence="5">Uncharacterized protein</fullName>
    </submittedName>
</protein>
<evidence type="ECO:0000256" key="2">
    <source>
        <dbReference type="SAM" id="MobiDB-lite"/>
    </source>
</evidence>
<evidence type="ECO:0000256" key="1">
    <source>
        <dbReference type="SAM" id="Coils"/>
    </source>
</evidence>
<feature type="domain" description="Myb-like" evidence="3">
    <location>
        <begin position="325"/>
        <end position="380"/>
    </location>
</feature>
<dbReference type="PANTHER" id="PTHR22705:SF0">
    <property type="entry name" value="ZZ-TYPE ZINC FINGER-CONTAINING PROTEIN 3"/>
    <property type="match status" value="1"/>
</dbReference>
<feature type="coiled-coil region" evidence="1">
    <location>
        <begin position="156"/>
        <end position="183"/>
    </location>
</feature>
<dbReference type="InterPro" id="IPR009057">
    <property type="entry name" value="Homeodomain-like_sf"/>
</dbReference>
<dbReference type="HOGENOM" id="CLU_039073_0_0_1"/>
<feature type="domain" description="HTH myb-type" evidence="4">
    <location>
        <begin position="330"/>
        <end position="384"/>
    </location>
</feature>
<keyword evidence="1" id="KW-0175">Coiled coil</keyword>
<sequence length="397" mass="45133">MDDKRASTLEALQKFIQNQKTLLQQTQEDIAKLRELKSYVLSKPSVDPEDLLNQIHQVGDIHDPSYYKLVIPKEIDWDVFAGCDPAPMHALTIAVQEKYAERTRPSTTQTSPLSDLQRLVQEARRTIIDPTLKRCAAYMAQFPADDDVGEEQEKGINKQRKEYWKIEMEREREKEKIRQLKKRKIHAGLSLPGMSGGAAAVFVRRDVEDESVEVDVLSDSGDAVVKEEREMEDLGNTTGVRAENRLTKLKPSRVRKATAKQQQREEEKIMVQNSRKRKSASRSTATPTPTPAPASFEDLGSPMDVDDAYSNGNITTNGKRGTKPRSETYKQAWSESEQNLLEQLLEKIPEGEKNRWQKISKAMNGRRTPRQVASRVQKYFEKLKKFGVDVGKAYGKG</sequence>
<keyword evidence="6" id="KW-1185">Reference proteome</keyword>
<dbReference type="SMART" id="SM00717">
    <property type="entry name" value="SANT"/>
    <property type="match status" value="1"/>
</dbReference>
<dbReference type="InParanoid" id="A0A0C2SH26"/>
<dbReference type="InterPro" id="IPR037830">
    <property type="entry name" value="ZZZ3"/>
</dbReference>
<evidence type="ECO:0000313" key="5">
    <source>
        <dbReference type="EMBL" id="KIL62420.1"/>
    </source>
</evidence>
<dbReference type="PROSITE" id="PS51294">
    <property type="entry name" value="HTH_MYB"/>
    <property type="match status" value="1"/>
</dbReference>
<name>A0A0C2SH26_AMAMK</name>
<feature type="coiled-coil region" evidence="1">
    <location>
        <begin position="9"/>
        <end position="36"/>
    </location>
</feature>
<organism evidence="5 6">
    <name type="scientific">Amanita muscaria (strain Koide BX008)</name>
    <dbReference type="NCBI Taxonomy" id="946122"/>
    <lineage>
        <taxon>Eukaryota</taxon>
        <taxon>Fungi</taxon>
        <taxon>Dikarya</taxon>
        <taxon>Basidiomycota</taxon>
        <taxon>Agaricomycotina</taxon>
        <taxon>Agaricomycetes</taxon>
        <taxon>Agaricomycetidae</taxon>
        <taxon>Agaricales</taxon>
        <taxon>Pluteineae</taxon>
        <taxon>Amanitaceae</taxon>
        <taxon>Amanita</taxon>
    </lineage>
</organism>
<dbReference type="STRING" id="946122.A0A0C2SH26"/>
<feature type="region of interest" description="Disordered" evidence="2">
    <location>
        <begin position="228"/>
        <end position="332"/>
    </location>
</feature>
<dbReference type="Gene3D" id="1.10.10.60">
    <property type="entry name" value="Homeodomain-like"/>
    <property type="match status" value="1"/>
</dbReference>
<gene>
    <name evidence="5" type="ORF">M378DRAFT_12877</name>
</gene>
<feature type="compositionally biased region" description="Basic residues" evidence="2">
    <location>
        <begin position="247"/>
        <end position="258"/>
    </location>
</feature>
<dbReference type="EMBL" id="KN818271">
    <property type="protein sequence ID" value="KIL62420.1"/>
    <property type="molecule type" value="Genomic_DNA"/>
</dbReference>
<proteinExistence type="predicted"/>
<dbReference type="Pfam" id="PF23082">
    <property type="entry name" value="Myb_DNA-binding_2"/>
    <property type="match status" value="1"/>
</dbReference>
<dbReference type="InterPro" id="IPR017930">
    <property type="entry name" value="Myb_dom"/>
</dbReference>
<dbReference type="PROSITE" id="PS50090">
    <property type="entry name" value="MYB_LIKE"/>
    <property type="match status" value="1"/>
</dbReference>
<evidence type="ECO:0000313" key="6">
    <source>
        <dbReference type="Proteomes" id="UP000054549"/>
    </source>
</evidence>